<dbReference type="AlphaFoldDB" id="A0A8H3KTK7"/>
<dbReference type="Proteomes" id="UP000615446">
    <property type="component" value="Unassembled WGS sequence"/>
</dbReference>
<feature type="transmembrane region" description="Helical" evidence="1">
    <location>
        <begin position="40"/>
        <end position="61"/>
    </location>
</feature>
<comment type="caution">
    <text evidence="2">The sequence shown here is derived from an EMBL/GenBank/DDBJ whole genome shotgun (WGS) entry which is preliminary data.</text>
</comment>
<keyword evidence="1" id="KW-0812">Transmembrane</keyword>
<proteinExistence type="predicted"/>
<organism evidence="2 3">
    <name type="scientific">Rhizophagus clarus</name>
    <dbReference type="NCBI Taxonomy" id="94130"/>
    <lineage>
        <taxon>Eukaryota</taxon>
        <taxon>Fungi</taxon>
        <taxon>Fungi incertae sedis</taxon>
        <taxon>Mucoromycota</taxon>
        <taxon>Glomeromycotina</taxon>
        <taxon>Glomeromycetes</taxon>
        <taxon>Glomerales</taxon>
        <taxon>Glomeraceae</taxon>
        <taxon>Rhizophagus</taxon>
    </lineage>
</organism>
<accession>A0A8H3KTK7</accession>
<keyword evidence="1" id="KW-0472">Membrane</keyword>
<dbReference type="EMBL" id="BLAL01000012">
    <property type="protein sequence ID" value="GES74634.1"/>
    <property type="molecule type" value="Genomic_DNA"/>
</dbReference>
<gene>
    <name evidence="2" type="ORF">RCL2_000210300</name>
</gene>
<evidence type="ECO:0000313" key="3">
    <source>
        <dbReference type="Proteomes" id="UP000615446"/>
    </source>
</evidence>
<evidence type="ECO:0000256" key="1">
    <source>
        <dbReference type="SAM" id="Phobius"/>
    </source>
</evidence>
<evidence type="ECO:0000313" key="2">
    <source>
        <dbReference type="EMBL" id="GES74634.1"/>
    </source>
</evidence>
<name>A0A8H3KTK7_9GLOM</name>
<sequence length="85" mass="9626">MGFFSKLSLSFYIAGNLPTSGCRSQDFEKVLLINWFPRSYSAVAFINVLLIVITTVLHRLLNTPQILPYAWKQFNQPTTNGSTID</sequence>
<protein>
    <submittedName>
        <fullName evidence="2">Uncharacterized protein</fullName>
    </submittedName>
</protein>
<reference evidence="2" key="1">
    <citation type="submission" date="2019-10" db="EMBL/GenBank/DDBJ databases">
        <title>Conservation and host-specific expression of non-tandemly repeated heterogenous ribosome RNA gene in arbuscular mycorrhizal fungi.</title>
        <authorList>
            <person name="Maeda T."/>
            <person name="Kobayashi Y."/>
            <person name="Nakagawa T."/>
            <person name="Ezawa T."/>
            <person name="Yamaguchi K."/>
            <person name="Bino T."/>
            <person name="Nishimoto Y."/>
            <person name="Shigenobu S."/>
            <person name="Kawaguchi M."/>
        </authorList>
    </citation>
    <scope>NUCLEOTIDE SEQUENCE</scope>
    <source>
        <strain evidence="2">HR1</strain>
    </source>
</reference>
<keyword evidence="1" id="KW-1133">Transmembrane helix</keyword>